<dbReference type="Proteomes" id="UP001152622">
    <property type="component" value="Chromosome 3"/>
</dbReference>
<gene>
    <name evidence="1" type="ORF">SKAU_G00096880</name>
</gene>
<dbReference type="EMBL" id="JAINUF010000003">
    <property type="protein sequence ID" value="KAJ8369660.1"/>
    <property type="molecule type" value="Genomic_DNA"/>
</dbReference>
<dbReference type="PANTHER" id="PTHR47018">
    <property type="entry name" value="CXC DOMAIN-CONTAINING PROTEIN-RELATED"/>
    <property type="match status" value="1"/>
</dbReference>
<dbReference type="OrthoDB" id="8955067at2759"/>
<evidence type="ECO:0000313" key="1">
    <source>
        <dbReference type="EMBL" id="KAJ8369660.1"/>
    </source>
</evidence>
<proteinExistence type="predicted"/>
<name>A0A9Q1J4W6_SYNKA</name>
<sequence length="1106" mass="125989">MNESRAFIELINYIEKSVDSGVLLFKLSEIHSLYVSRLGELGIKKLVNKTRLKDHLLEHLPEARAQCDGKNTLLIFKEGLKNMLKEALNKRNFDEDALILAKAAKIIRNDIINHSGFQFTGSFPEKCQENALPSSLKSLVSMVLNGSNIKHQEKCDSQACLTIGQCIVYHTKKRASSTAMKTRHTLEREPPLPIYIGINVHAQTRSKKLVQQLHNLGISISYDRIMQIEDWLATSTCEGFEADGVVAPACLRKGLFTVGALDNLDHNPSSTTSVTSFHGTGISLFQLPTKSEPEGSGWTTALTEADVASSGMAESFLKAAHLTRTRHAHQVTLLTLHNLQQEAFRLSAGPKDEEYLMAWRNEMLKKSPTFMFWDLIMRYETLILIFIRAHRERNVPLYVEVLEVLAPLFFALDHVNYSRWMPVHIRDMKFLPNTIKDEFENNSHWVLSKTYNKFSAIPFDQAHEQENKNVKGSGGAVGLTENPNAFRRWMLSGPEMARLLKEFEEEYLQEDYKESFQHHEQGLATQKTFQRQVISLSETIRRMGNPFLDDFKDLVTLDSRNCADESVVNTVLILEDTGKRQYQEFVKKVLDERTGSIHDPIKRNSLALFRQPRRKTVLKHGKIKVLQNNVALFGQLYIAMQSRESNLDEFFAHEVQSFPPSLSDFGKLHLTGTKSDLLQCLEQPGQSEPPSIYDCKVLDGAVIVHCLPTVRVSTFNTYADDVFIPYLQKQLQDTKRLDVVWDTYIPDSLKESTREKRGQGVRRKVSGPTKLPGNWMDFLRDPINKKELFDFLTSRIEEFSWPPTKALHVTSGQAVSSFGSSSMMNCCNHEEADTRIVVHVQHALEHGAKTVLVRTVDTDVIVILAGLFHDLLVLQPLTDIWVAFGMGRKYRFYHINNMCRSLGEPKSRALPMFHAYSGCDTTSAFNGKGKKSAWRAWQAYDDATETFVYLAKHPFQPLDVDCPQFQKLERLTVILYDKSSPLNSINQKRKELFCQENRMMEKLPPTQDALLQHMKRAIYQAGVWATSTQIQQVIPSPQDYGWTKESGSWMPVWLTIPEVSRACRELIKCSCITVGYGPTPRPREWTYRSFWGGASGKKPPLCLLGW</sequence>
<comment type="caution">
    <text evidence="1">The sequence shown here is derived from an EMBL/GenBank/DDBJ whole genome shotgun (WGS) entry which is preliminary data.</text>
</comment>
<keyword evidence="2" id="KW-1185">Reference proteome</keyword>
<organism evidence="1 2">
    <name type="scientific">Synaphobranchus kaupii</name>
    <name type="common">Kaup's arrowtooth eel</name>
    <dbReference type="NCBI Taxonomy" id="118154"/>
    <lineage>
        <taxon>Eukaryota</taxon>
        <taxon>Metazoa</taxon>
        <taxon>Chordata</taxon>
        <taxon>Craniata</taxon>
        <taxon>Vertebrata</taxon>
        <taxon>Euteleostomi</taxon>
        <taxon>Actinopterygii</taxon>
        <taxon>Neopterygii</taxon>
        <taxon>Teleostei</taxon>
        <taxon>Anguilliformes</taxon>
        <taxon>Synaphobranchidae</taxon>
        <taxon>Synaphobranchus</taxon>
    </lineage>
</organism>
<evidence type="ECO:0000313" key="2">
    <source>
        <dbReference type="Proteomes" id="UP001152622"/>
    </source>
</evidence>
<protein>
    <submittedName>
        <fullName evidence="1">Uncharacterized protein</fullName>
    </submittedName>
</protein>
<reference evidence="1" key="1">
    <citation type="journal article" date="2023" name="Science">
        <title>Genome structures resolve the early diversification of teleost fishes.</title>
        <authorList>
            <person name="Parey E."/>
            <person name="Louis A."/>
            <person name="Montfort J."/>
            <person name="Bouchez O."/>
            <person name="Roques C."/>
            <person name="Iampietro C."/>
            <person name="Lluch J."/>
            <person name="Castinel A."/>
            <person name="Donnadieu C."/>
            <person name="Desvignes T."/>
            <person name="Floi Bucao C."/>
            <person name="Jouanno E."/>
            <person name="Wen M."/>
            <person name="Mejri S."/>
            <person name="Dirks R."/>
            <person name="Jansen H."/>
            <person name="Henkel C."/>
            <person name="Chen W.J."/>
            <person name="Zahm M."/>
            <person name="Cabau C."/>
            <person name="Klopp C."/>
            <person name="Thompson A.W."/>
            <person name="Robinson-Rechavi M."/>
            <person name="Braasch I."/>
            <person name="Lecointre G."/>
            <person name="Bobe J."/>
            <person name="Postlethwait J.H."/>
            <person name="Berthelot C."/>
            <person name="Roest Crollius H."/>
            <person name="Guiguen Y."/>
        </authorList>
    </citation>
    <scope>NUCLEOTIDE SEQUENCE</scope>
    <source>
        <strain evidence="1">WJC10195</strain>
    </source>
</reference>
<dbReference type="PANTHER" id="PTHR47018:SF2">
    <property type="entry name" value="TESMIN_TSO1-LIKE CXC DOMAIN-CONTAINING PROTEIN"/>
    <property type="match status" value="1"/>
</dbReference>
<accession>A0A9Q1J4W6</accession>
<dbReference type="AlphaFoldDB" id="A0A9Q1J4W6"/>